<sequence>MDTGGVFGGEDRKFECQYCFREFANSQALGGHQNAHKKERQELKRAQMQACRTPKLYGIPASAFLAPHRVRILPNYVHDRSRLPSLIPASRSAPYVYSVQPGGYSVGSPVGFPAASAHEHHSVFSYPITAKPVITGDAHSPSISSSAPALKSCSSTPGTISSFSSEFSGKNAGVPSLSKFSGEISDQEVGLDLHLSLAPCAP</sequence>
<dbReference type="PROSITE" id="PS50157">
    <property type="entry name" value="ZINC_FINGER_C2H2_2"/>
    <property type="match status" value="1"/>
</dbReference>
<dbReference type="PANTHER" id="PTHR46353:SF23">
    <property type="entry name" value="C2H2 ZINC FINGER-CONTAINING PROTEIN-RELATED"/>
    <property type="match status" value="1"/>
</dbReference>
<dbReference type="EMBL" id="LR721785">
    <property type="protein sequence ID" value="VVW57165.1"/>
    <property type="molecule type" value="Genomic_DNA"/>
</dbReference>
<evidence type="ECO:0000313" key="3">
    <source>
        <dbReference type="EMBL" id="VVW57165.1"/>
    </source>
</evidence>
<evidence type="ECO:0000256" key="1">
    <source>
        <dbReference type="PROSITE-ProRule" id="PRU00042"/>
    </source>
</evidence>
<evidence type="ECO:0000259" key="2">
    <source>
        <dbReference type="PROSITE" id="PS50157"/>
    </source>
</evidence>
<dbReference type="Gene3D" id="3.30.160.60">
    <property type="entry name" value="Classic Zinc Finger"/>
    <property type="match status" value="1"/>
</dbReference>
<dbReference type="GO" id="GO:0000976">
    <property type="term" value="F:transcription cis-regulatory region binding"/>
    <property type="evidence" value="ECO:0007669"/>
    <property type="project" value="TreeGrafter"/>
</dbReference>
<dbReference type="SUPFAM" id="SSF57667">
    <property type="entry name" value="beta-beta-alpha zinc fingers"/>
    <property type="match status" value="1"/>
</dbReference>
<keyword evidence="1" id="KW-0479">Metal-binding</keyword>
<dbReference type="GO" id="GO:0009740">
    <property type="term" value="P:gibberellic acid mediated signaling pathway"/>
    <property type="evidence" value="ECO:0007669"/>
    <property type="project" value="TreeGrafter"/>
</dbReference>
<feature type="domain" description="C2H2-type" evidence="2">
    <location>
        <begin position="14"/>
        <end position="41"/>
    </location>
</feature>
<dbReference type="GO" id="GO:0008270">
    <property type="term" value="F:zinc ion binding"/>
    <property type="evidence" value="ECO:0007669"/>
    <property type="project" value="UniProtKB-KW"/>
</dbReference>
<dbReference type="InterPro" id="IPR044299">
    <property type="entry name" value="GIS3/ZFP5/ZFP6"/>
</dbReference>
<name>A0A5K1F0X4_9MAGN</name>
<keyword evidence="1" id="KW-0863">Zinc-finger</keyword>
<organism evidence="3">
    <name type="scientific">Nymphaea colorata</name>
    <name type="common">pocket water lily</name>
    <dbReference type="NCBI Taxonomy" id="210225"/>
    <lineage>
        <taxon>Eukaryota</taxon>
        <taxon>Viridiplantae</taxon>
        <taxon>Streptophyta</taxon>
        <taxon>Embryophyta</taxon>
        <taxon>Tracheophyta</taxon>
        <taxon>Spermatophyta</taxon>
        <taxon>Magnoliopsida</taxon>
        <taxon>Nymphaeales</taxon>
        <taxon>Nymphaeaceae</taxon>
        <taxon>Nymphaea</taxon>
    </lineage>
</organism>
<proteinExistence type="predicted"/>
<dbReference type="Gramene" id="NC7G0279040.1">
    <property type="protein sequence ID" value="NC7G0279040.1:cds"/>
    <property type="gene ID" value="NC7G0279040"/>
</dbReference>
<dbReference type="GO" id="GO:0005634">
    <property type="term" value="C:nucleus"/>
    <property type="evidence" value="ECO:0007669"/>
    <property type="project" value="TreeGrafter"/>
</dbReference>
<dbReference type="PANTHER" id="PTHR46353">
    <property type="entry name" value="ZINC FINGER PROTEIN 5"/>
    <property type="match status" value="1"/>
</dbReference>
<reference evidence="3" key="1">
    <citation type="submission" date="2019-09" db="EMBL/GenBank/DDBJ databases">
        <authorList>
            <person name="Zhang L."/>
        </authorList>
    </citation>
    <scope>NUCLEOTIDE SEQUENCE</scope>
</reference>
<dbReference type="GO" id="GO:0010090">
    <property type="term" value="P:trichome morphogenesis"/>
    <property type="evidence" value="ECO:0007669"/>
    <property type="project" value="InterPro"/>
</dbReference>
<dbReference type="InterPro" id="IPR036236">
    <property type="entry name" value="Znf_C2H2_sf"/>
</dbReference>
<dbReference type="GO" id="GO:0003700">
    <property type="term" value="F:DNA-binding transcription factor activity"/>
    <property type="evidence" value="ECO:0007669"/>
    <property type="project" value="TreeGrafter"/>
</dbReference>
<gene>
    <name evidence="3" type="ORF">NYM_LOCUS23794</name>
</gene>
<dbReference type="AlphaFoldDB" id="A0A5K1F0X4"/>
<protein>
    <recommendedName>
        <fullName evidence="2">C2H2-type domain-containing protein</fullName>
    </recommendedName>
</protein>
<dbReference type="InterPro" id="IPR013087">
    <property type="entry name" value="Znf_C2H2_type"/>
</dbReference>
<dbReference type="PROSITE" id="PS00028">
    <property type="entry name" value="ZINC_FINGER_C2H2_1"/>
    <property type="match status" value="1"/>
</dbReference>
<accession>A0A5K1F0X4</accession>
<dbReference type="GO" id="GO:0009736">
    <property type="term" value="P:cytokinin-activated signaling pathway"/>
    <property type="evidence" value="ECO:0007669"/>
    <property type="project" value="TreeGrafter"/>
</dbReference>
<keyword evidence="1" id="KW-0862">Zinc</keyword>